<gene>
    <name evidence="3" type="ORF">PV05_11097</name>
</gene>
<feature type="region of interest" description="Disordered" evidence="1">
    <location>
        <begin position="199"/>
        <end position="277"/>
    </location>
</feature>
<protein>
    <submittedName>
        <fullName evidence="3">Uncharacterized protein</fullName>
    </submittedName>
</protein>
<evidence type="ECO:0000313" key="3">
    <source>
        <dbReference type="EMBL" id="KIW49417.1"/>
    </source>
</evidence>
<dbReference type="OrthoDB" id="4121240at2759"/>
<dbReference type="Proteomes" id="UP000054342">
    <property type="component" value="Unassembled WGS sequence"/>
</dbReference>
<accession>A0A0D2CHX7</accession>
<sequence length="277" mass="28826">MAPDPRNMFFRQQNDGPISHSRAPVGSNSVNDGRSGLPKGAIIGVAVTAAVVVLAIAAFVVVRLRSRRRRTAAYQPGNANGGFNTRQAPITESYGGGEEVKTAGADADADAGPYAANEGLLRNAEAPAIVAWDADHVGSTQDGFAYSSGGGGHGGRSIRSTRSGIQRPASVASFSSITTAAPPPRYEEVVAGSAAGITVGGARRNSDSGLRPLMRGDGEEEEGGGRGRSRSSTSRERRRSSRDGRGLSVVDGDRRRSVSRFREEGMVDLDMGTGSRP</sequence>
<keyword evidence="2" id="KW-0812">Transmembrane</keyword>
<evidence type="ECO:0000256" key="2">
    <source>
        <dbReference type="SAM" id="Phobius"/>
    </source>
</evidence>
<feature type="region of interest" description="Disordered" evidence="1">
    <location>
        <begin position="143"/>
        <end position="176"/>
    </location>
</feature>
<keyword evidence="4" id="KW-1185">Reference proteome</keyword>
<name>A0A0D2CHX7_9EURO</name>
<keyword evidence="2" id="KW-1133">Transmembrane helix</keyword>
<feature type="region of interest" description="Disordered" evidence="1">
    <location>
        <begin position="11"/>
        <end position="32"/>
    </location>
</feature>
<feature type="transmembrane region" description="Helical" evidence="2">
    <location>
        <begin position="41"/>
        <end position="62"/>
    </location>
</feature>
<evidence type="ECO:0000313" key="4">
    <source>
        <dbReference type="Proteomes" id="UP000054342"/>
    </source>
</evidence>
<keyword evidence="2" id="KW-0472">Membrane</keyword>
<dbReference type="HOGENOM" id="CLU_1102683_0_0_1"/>
<feature type="compositionally biased region" description="Basic and acidic residues" evidence="1">
    <location>
        <begin position="241"/>
        <end position="265"/>
    </location>
</feature>
<dbReference type="EMBL" id="KN847323">
    <property type="protein sequence ID" value="KIW49417.1"/>
    <property type="molecule type" value="Genomic_DNA"/>
</dbReference>
<dbReference type="RefSeq" id="XP_013310001.1">
    <property type="nucleotide sequence ID" value="XM_013454547.1"/>
</dbReference>
<feature type="compositionally biased region" description="Polar residues" evidence="1">
    <location>
        <begin position="77"/>
        <end position="90"/>
    </location>
</feature>
<dbReference type="AlphaFoldDB" id="A0A0D2CHX7"/>
<feature type="region of interest" description="Disordered" evidence="1">
    <location>
        <begin position="73"/>
        <end position="109"/>
    </location>
</feature>
<dbReference type="GeneID" id="25333005"/>
<organism evidence="3 4">
    <name type="scientific">Exophiala xenobiotica</name>
    <dbReference type="NCBI Taxonomy" id="348802"/>
    <lineage>
        <taxon>Eukaryota</taxon>
        <taxon>Fungi</taxon>
        <taxon>Dikarya</taxon>
        <taxon>Ascomycota</taxon>
        <taxon>Pezizomycotina</taxon>
        <taxon>Eurotiomycetes</taxon>
        <taxon>Chaetothyriomycetidae</taxon>
        <taxon>Chaetothyriales</taxon>
        <taxon>Herpotrichiellaceae</taxon>
        <taxon>Exophiala</taxon>
    </lineage>
</organism>
<proteinExistence type="predicted"/>
<reference evidence="3 4" key="1">
    <citation type="submission" date="2015-01" db="EMBL/GenBank/DDBJ databases">
        <title>The Genome Sequence of Exophiala xenobiotica CBS118157.</title>
        <authorList>
            <consortium name="The Broad Institute Genomics Platform"/>
            <person name="Cuomo C."/>
            <person name="de Hoog S."/>
            <person name="Gorbushina A."/>
            <person name="Stielow B."/>
            <person name="Teixiera M."/>
            <person name="Abouelleil A."/>
            <person name="Chapman S.B."/>
            <person name="Priest M."/>
            <person name="Young S.K."/>
            <person name="Wortman J."/>
            <person name="Nusbaum C."/>
            <person name="Birren B."/>
        </authorList>
    </citation>
    <scope>NUCLEOTIDE SEQUENCE [LARGE SCALE GENOMIC DNA]</scope>
    <source>
        <strain evidence="3 4">CBS 118157</strain>
    </source>
</reference>
<evidence type="ECO:0000256" key="1">
    <source>
        <dbReference type="SAM" id="MobiDB-lite"/>
    </source>
</evidence>